<dbReference type="AlphaFoldDB" id="A0A3E1NX26"/>
<dbReference type="OrthoDB" id="654287at2"/>
<evidence type="ECO:0000313" key="2">
    <source>
        <dbReference type="Proteomes" id="UP000261174"/>
    </source>
</evidence>
<gene>
    <name evidence="1" type="ORF">DXN04_22155</name>
</gene>
<accession>A0A3E1NX26</accession>
<dbReference type="RefSeq" id="WP_116855587.1">
    <property type="nucleotide sequence ID" value="NZ_QTJV01000009.1"/>
</dbReference>
<protein>
    <submittedName>
        <fullName evidence="1">Uncharacterized protein</fullName>
    </submittedName>
</protein>
<reference evidence="1 2" key="1">
    <citation type="submission" date="2018-08" db="EMBL/GenBank/DDBJ databases">
        <title>Chitinophaga sp. K20C18050901, a novel bacterium isolated from forest soil.</title>
        <authorList>
            <person name="Wang C."/>
        </authorList>
    </citation>
    <scope>NUCLEOTIDE SEQUENCE [LARGE SCALE GENOMIC DNA]</scope>
    <source>
        <strain evidence="1 2">K20C18050901</strain>
    </source>
</reference>
<evidence type="ECO:0000313" key="1">
    <source>
        <dbReference type="EMBL" id="RFM32394.1"/>
    </source>
</evidence>
<dbReference type="EMBL" id="QTJV01000009">
    <property type="protein sequence ID" value="RFM32394.1"/>
    <property type="molecule type" value="Genomic_DNA"/>
</dbReference>
<dbReference type="Proteomes" id="UP000261174">
    <property type="component" value="Unassembled WGS sequence"/>
</dbReference>
<comment type="caution">
    <text evidence="1">The sequence shown here is derived from an EMBL/GenBank/DDBJ whole genome shotgun (WGS) entry which is preliminary data.</text>
</comment>
<sequence length="199" mass="23122">MKTGFSGVLQENLLFWNMWNIAYAYDLLEKNHEGYEAHFELLQEMWEYCWAAVAERRVDKDAFNEVFGRTYPAEFNDEGEFINPRNILHETYDDMREDVLSEFCITLLVIAFSNIYDGVMSGRRYGARAGELPIEVIHGIVASNGPEYEFLSLPIVQNELAAQASLLRDLGQPQQYTIQDRHKYRDLAAMQSMRFIEQG</sequence>
<keyword evidence="2" id="KW-1185">Reference proteome</keyword>
<organism evidence="1 2">
    <name type="scientific">Chitinophaga silvisoli</name>
    <dbReference type="NCBI Taxonomy" id="2291814"/>
    <lineage>
        <taxon>Bacteria</taxon>
        <taxon>Pseudomonadati</taxon>
        <taxon>Bacteroidota</taxon>
        <taxon>Chitinophagia</taxon>
        <taxon>Chitinophagales</taxon>
        <taxon>Chitinophagaceae</taxon>
        <taxon>Chitinophaga</taxon>
    </lineage>
</organism>
<name>A0A3E1NX26_9BACT</name>
<proteinExistence type="predicted"/>